<name>A0A0L8HVJ4_OCTBM</name>
<feature type="compositionally biased region" description="Basic and acidic residues" evidence="1">
    <location>
        <begin position="41"/>
        <end position="54"/>
    </location>
</feature>
<reference evidence="2" key="1">
    <citation type="submission" date="2015-07" db="EMBL/GenBank/DDBJ databases">
        <title>MeaNS - Measles Nucleotide Surveillance Program.</title>
        <authorList>
            <person name="Tran T."/>
            <person name="Druce J."/>
        </authorList>
    </citation>
    <scope>NUCLEOTIDE SEQUENCE</scope>
    <source>
        <strain evidence="2">UCB-OBI-ISO-001</strain>
        <tissue evidence="2">Gonad</tissue>
    </source>
</reference>
<proteinExistence type="predicted"/>
<dbReference type="EMBL" id="KQ417211">
    <property type="protein sequence ID" value="KOF93217.1"/>
    <property type="molecule type" value="Genomic_DNA"/>
</dbReference>
<feature type="region of interest" description="Disordered" evidence="1">
    <location>
        <begin position="17"/>
        <end position="54"/>
    </location>
</feature>
<evidence type="ECO:0000313" key="2">
    <source>
        <dbReference type="EMBL" id="KOF93217.1"/>
    </source>
</evidence>
<protein>
    <submittedName>
        <fullName evidence="2">Uncharacterized protein</fullName>
    </submittedName>
</protein>
<dbReference type="AlphaFoldDB" id="A0A0L8HVJ4"/>
<evidence type="ECO:0000256" key="1">
    <source>
        <dbReference type="SAM" id="MobiDB-lite"/>
    </source>
</evidence>
<organism evidence="2">
    <name type="scientific">Octopus bimaculoides</name>
    <name type="common">California two-spotted octopus</name>
    <dbReference type="NCBI Taxonomy" id="37653"/>
    <lineage>
        <taxon>Eukaryota</taxon>
        <taxon>Metazoa</taxon>
        <taxon>Spiralia</taxon>
        <taxon>Lophotrochozoa</taxon>
        <taxon>Mollusca</taxon>
        <taxon>Cephalopoda</taxon>
        <taxon>Coleoidea</taxon>
        <taxon>Octopodiformes</taxon>
        <taxon>Octopoda</taxon>
        <taxon>Incirrata</taxon>
        <taxon>Octopodidae</taxon>
        <taxon>Octopus</taxon>
    </lineage>
</organism>
<accession>A0A0L8HVJ4</accession>
<gene>
    <name evidence="2" type="ORF">OCBIM_22004869mg</name>
</gene>
<sequence>MAFQQCDIRALANLLREPAEDSDSDTDIVCSDYSYGPGHIGPEKNSKDGTAEKG</sequence>